<feature type="domain" description="Fe-containing alcohol dehydrogenase-like C-terminal" evidence="4">
    <location>
        <begin position="187"/>
        <end position="368"/>
    </location>
</feature>
<dbReference type="RefSeq" id="WP_069809333.1">
    <property type="nucleotide sequence ID" value="NZ_CP017305.1"/>
</dbReference>
<dbReference type="CDD" id="cd08551">
    <property type="entry name" value="Fe-ADH"/>
    <property type="match status" value="1"/>
</dbReference>
<evidence type="ECO:0000256" key="2">
    <source>
        <dbReference type="ARBA" id="ARBA00023002"/>
    </source>
</evidence>
<dbReference type="EMBL" id="CP017305">
    <property type="protein sequence ID" value="AOS83612.1"/>
    <property type="molecule type" value="Genomic_DNA"/>
</dbReference>
<dbReference type="OrthoDB" id="9801156at2"/>
<dbReference type="InterPro" id="IPR039697">
    <property type="entry name" value="Alcohol_dehydrogenase_Fe"/>
</dbReference>
<keyword evidence="6" id="KW-1185">Reference proteome</keyword>
<evidence type="ECO:0000313" key="5">
    <source>
        <dbReference type="EMBL" id="AOS83612.1"/>
    </source>
</evidence>
<dbReference type="PANTHER" id="PTHR11496:SF102">
    <property type="entry name" value="ALCOHOL DEHYDROGENASE 4"/>
    <property type="match status" value="1"/>
</dbReference>
<dbReference type="AlphaFoldDB" id="A0A1D8CXG0"/>
<keyword evidence="2" id="KW-0560">Oxidoreductase</keyword>
<sequence length="377" mass="40609">MNFFLSTDLCIGVNEALSVHEHLQSLGVTKPGIIYDASLSENLYFQDLLRNINACYANAVVYCNDFRGEPTYRHLENVAEFFRRELPDGLVAIGGGSTIDLGKGVALLLTNNVPALSLKGFPKDVSDPVPLVTVPSLLGSGAEVSYNAVFIDEAEGRKLGINSRKNFPKKAVIDPKLSMSAPMESIIASAMDSLVHCVDSFGSVKHTALSRIFSIEGFQRTFYALQQGQLDRAESRLDLALGSICGVTALMNSGDGPTNGFAYYVGVKHQVPHGLAGAIFLKEVMRYNVNKGYDKYALLNPARKEGASARESALELLEQMDALYRQLDIPNLVPYGYGKGNVAELAAKASGALSGSFGGNPVEFNEESARVVIDALT</sequence>
<evidence type="ECO:0000256" key="1">
    <source>
        <dbReference type="ARBA" id="ARBA00007358"/>
    </source>
</evidence>
<dbReference type="Pfam" id="PF25137">
    <property type="entry name" value="ADH_Fe_C"/>
    <property type="match status" value="1"/>
</dbReference>
<accession>A0A1D8CXG0</accession>
<dbReference type="Pfam" id="PF00465">
    <property type="entry name" value="Fe-ADH"/>
    <property type="match status" value="1"/>
</dbReference>
<dbReference type="Gene3D" id="1.20.1090.10">
    <property type="entry name" value="Dehydroquinate synthase-like - alpha domain"/>
    <property type="match status" value="1"/>
</dbReference>
<gene>
    <name evidence="5" type="ORF">BIU88_05290</name>
</gene>
<comment type="similarity">
    <text evidence="1">Belongs to the iron-containing alcohol dehydrogenase family.</text>
</comment>
<dbReference type="STRING" id="274537.BIU88_05290"/>
<feature type="domain" description="Alcohol dehydrogenase iron-type/glycerol dehydrogenase GldA" evidence="3">
    <location>
        <begin position="8"/>
        <end position="175"/>
    </location>
</feature>
<dbReference type="GO" id="GO:0046872">
    <property type="term" value="F:metal ion binding"/>
    <property type="evidence" value="ECO:0007669"/>
    <property type="project" value="InterPro"/>
</dbReference>
<protein>
    <submittedName>
        <fullName evidence="5">Alcohol dehydrogenase</fullName>
    </submittedName>
</protein>
<evidence type="ECO:0000259" key="3">
    <source>
        <dbReference type="Pfam" id="PF00465"/>
    </source>
</evidence>
<dbReference type="SUPFAM" id="SSF56796">
    <property type="entry name" value="Dehydroquinate synthase-like"/>
    <property type="match status" value="1"/>
</dbReference>
<dbReference type="InterPro" id="IPR001670">
    <property type="entry name" value="ADH_Fe/GldA"/>
</dbReference>
<reference evidence="5" key="1">
    <citation type="submission" date="2016-09" db="EMBL/GenBank/DDBJ databases">
        <title>Genome sequence of Chlorobaculum limnaeum.</title>
        <authorList>
            <person name="Liu Z."/>
            <person name="Tank M."/>
            <person name="Bryant D.A."/>
        </authorList>
    </citation>
    <scope>NUCLEOTIDE SEQUENCE [LARGE SCALE GENOMIC DNA]</scope>
    <source>
        <strain evidence="5">DSM 1677</strain>
    </source>
</reference>
<dbReference type="InterPro" id="IPR056798">
    <property type="entry name" value="ADH_Fe_C"/>
</dbReference>
<proteinExistence type="inferred from homology"/>
<dbReference type="Gene3D" id="3.40.50.1970">
    <property type="match status" value="1"/>
</dbReference>
<dbReference type="KEGG" id="clz:BIU88_05290"/>
<dbReference type="Proteomes" id="UP000095185">
    <property type="component" value="Chromosome"/>
</dbReference>
<dbReference type="GO" id="GO:0004022">
    <property type="term" value="F:alcohol dehydrogenase (NAD+) activity"/>
    <property type="evidence" value="ECO:0007669"/>
    <property type="project" value="TreeGrafter"/>
</dbReference>
<evidence type="ECO:0000313" key="6">
    <source>
        <dbReference type="Proteomes" id="UP000095185"/>
    </source>
</evidence>
<organism evidence="5 6">
    <name type="scientific">Chlorobaculum limnaeum</name>
    <dbReference type="NCBI Taxonomy" id="274537"/>
    <lineage>
        <taxon>Bacteria</taxon>
        <taxon>Pseudomonadati</taxon>
        <taxon>Chlorobiota</taxon>
        <taxon>Chlorobiia</taxon>
        <taxon>Chlorobiales</taxon>
        <taxon>Chlorobiaceae</taxon>
        <taxon>Chlorobaculum</taxon>
    </lineage>
</organism>
<evidence type="ECO:0000259" key="4">
    <source>
        <dbReference type="Pfam" id="PF25137"/>
    </source>
</evidence>
<name>A0A1D8CXG0_CHLLM</name>
<dbReference type="PANTHER" id="PTHR11496">
    <property type="entry name" value="ALCOHOL DEHYDROGENASE"/>
    <property type="match status" value="1"/>
</dbReference>